<dbReference type="EMBL" id="MCFC01000003">
    <property type="protein sequence ID" value="ORY34247.1"/>
    <property type="molecule type" value="Genomic_DNA"/>
</dbReference>
<protein>
    <submittedName>
        <fullName evidence="1">Uncharacterized protein</fullName>
    </submittedName>
</protein>
<reference evidence="1 2" key="1">
    <citation type="submission" date="2016-07" db="EMBL/GenBank/DDBJ databases">
        <title>Pervasive Adenine N6-methylation of Active Genes in Fungi.</title>
        <authorList>
            <consortium name="DOE Joint Genome Institute"/>
            <person name="Mondo S.J."/>
            <person name="Dannebaum R.O."/>
            <person name="Kuo R.C."/>
            <person name="Labutti K."/>
            <person name="Haridas S."/>
            <person name="Kuo A."/>
            <person name="Salamov A."/>
            <person name="Ahrendt S.R."/>
            <person name="Lipzen A."/>
            <person name="Sullivan W."/>
            <person name="Andreopoulos W.B."/>
            <person name="Clum A."/>
            <person name="Lindquist E."/>
            <person name="Daum C."/>
            <person name="Ramamoorthy G.K."/>
            <person name="Gryganskyi A."/>
            <person name="Culley D."/>
            <person name="Magnuson J.K."/>
            <person name="James T.Y."/>
            <person name="O'Malley M.A."/>
            <person name="Stajich J.E."/>
            <person name="Spatafora J.W."/>
            <person name="Visel A."/>
            <person name="Grigoriev I.V."/>
        </authorList>
    </citation>
    <scope>NUCLEOTIDE SEQUENCE [LARGE SCALE GENOMIC DNA]</scope>
    <source>
        <strain evidence="1 2">68-887.2</strain>
    </source>
</reference>
<dbReference type="Proteomes" id="UP000193986">
    <property type="component" value="Unassembled WGS sequence"/>
</dbReference>
<dbReference type="AlphaFoldDB" id="A0A1Y2BI71"/>
<comment type="caution">
    <text evidence="1">The sequence shown here is derived from an EMBL/GenBank/DDBJ whole genome shotgun (WGS) entry which is preliminary data.</text>
</comment>
<evidence type="ECO:0000313" key="2">
    <source>
        <dbReference type="Proteomes" id="UP000193986"/>
    </source>
</evidence>
<name>A0A1Y2BI71_9TREE</name>
<keyword evidence="2" id="KW-1185">Reference proteome</keyword>
<organism evidence="1 2">
    <name type="scientific">Naematelia encephala</name>
    <dbReference type="NCBI Taxonomy" id="71784"/>
    <lineage>
        <taxon>Eukaryota</taxon>
        <taxon>Fungi</taxon>
        <taxon>Dikarya</taxon>
        <taxon>Basidiomycota</taxon>
        <taxon>Agaricomycotina</taxon>
        <taxon>Tremellomycetes</taxon>
        <taxon>Tremellales</taxon>
        <taxon>Naemateliaceae</taxon>
        <taxon>Naematelia</taxon>
    </lineage>
</organism>
<dbReference type="InParanoid" id="A0A1Y2BI71"/>
<evidence type="ECO:0000313" key="1">
    <source>
        <dbReference type="EMBL" id="ORY34247.1"/>
    </source>
</evidence>
<gene>
    <name evidence="1" type="ORF">BCR39DRAFT_503568</name>
</gene>
<accession>A0A1Y2BI71</accession>
<proteinExistence type="predicted"/>
<sequence>MPTTDGPSNARDLTGYAVGSEADTGVAPTSTPTAATTGSGYDRTTVLAIYSGIAGALVGLAPPEPNGELDWSLSVGYGVASTIWAGFLNWSINKCLRSFGHRTEAEFRETMIVPLPLACTAAAMHTQITRGTATAIAASTLGIVHASAYWPERKCDQAHTLTQNLHADNPTLNPWDNELHG</sequence>